<feature type="region of interest" description="Disordered" evidence="1">
    <location>
        <begin position="66"/>
        <end position="93"/>
    </location>
</feature>
<feature type="compositionally biased region" description="Low complexity" evidence="1">
    <location>
        <begin position="67"/>
        <end position="77"/>
    </location>
</feature>
<accession>A0A9W8H4U1</accession>
<organism evidence="2 3">
    <name type="scientific">Coemansia interrupta</name>
    <dbReference type="NCBI Taxonomy" id="1126814"/>
    <lineage>
        <taxon>Eukaryota</taxon>
        <taxon>Fungi</taxon>
        <taxon>Fungi incertae sedis</taxon>
        <taxon>Zoopagomycota</taxon>
        <taxon>Kickxellomycotina</taxon>
        <taxon>Kickxellomycetes</taxon>
        <taxon>Kickxellales</taxon>
        <taxon>Kickxellaceae</taxon>
        <taxon>Coemansia</taxon>
    </lineage>
</organism>
<gene>
    <name evidence="2" type="ORF">GGI15_004764</name>
</gene>
<feature type="compositionally biased region" description="Acidic residues" evidence="1">
    <location>
        <begin position="78"/>
        <end position="92"/>
    </location>
</feature>
<proteinExistence type="predicted"/>
<evidence type="ECO:0000256" key="1">
    <source>
        <dbReference type="SAM" id="MobiDB-lite"/>
    </source>
</evidence>
<keyword evidence="3" id="KW-1185">Reference proteome</keyword>
<evidence type="ECO:0000313" key="2">
    <source>
        <dbReference type="EMBL" id="KAJ2776709.1"/>
    </source>
</evidence>
<sequence>MDSVEPGVAPVVEVNAELCAAYDLVVAGIPESSHMPLDELIKPEEENDSLALESFDIAATLAGTSLTDGAANGTAADDSADMEEDEDEDEVETQIKAKEMLRGMEMVAQYI</sequence>
<reference evidence="2" key="1">
    <citation type="submission" date="2022-07" db="EMBL/GenBank/DDBJ databases">
        <title>Phylogenomic reconstructions and comparative analyses of Kickxellomycotina fungi.</title>
        <authorList>
            <person name="Reynolds N.K."/>
            <person name="Stajich J.E."/>
            <person name="Barry K."/>
            <person name="Grigoriev I.V."/>
            <person name="Crous P."/>
            <person name="Smith M.E."/>
        </authorList>
    </citation>
    <scope>NUCLEOTIDE SEQUENCE</scope>
    <source>
        <strain evidence="2">BCRC 34489</strain>
    </source>
</reference>
<comment type="caution">
    <text evidence="2">The sequence shown here is derived from an EMBL/GenBank/DDBJ whole genome shotgun (WGS) entry which is preliminary data.</text>
</comment>
<dbReference type="AlphaFoldDB" id="A0A9W8H4U1"/>
<evidence type="ECO:0000313" key="3">
    <source>
        <dbReference type="Proteomes" id="UP001140172"/>
    </source>
</evidence>
<dbReference type="Proteomes" id="UP001140172">
    <property type="component" value="Unassembled WGS sequence"/>
</dbReference>
<protein>
    <submittedName>
        <fullName evidence="2">Uncharacterized protein</fullName>
    </submittedName>
</protein>
<name>A0A9W8H4U1_9FUNG</name>
<dbReference type="EMBL" id="JANBUM010000471">
    <property type="protein sequence ID" value="KAJ2776709.1"/>
    <property type="molecule type" value="Genomic_DNA"/>
</dbReference>